<dbReference type="SUPFAM" id="SSF48452">
    <property type="entry name" value="TPR-like"/>
    <property type="match status" value="1"/>
</dbReference>
<feature type="repeat" description="TPR" evidence="3">
    <location>
        <begin position="108"/>
        <end position="141"/>
    </location>
</feature>
<evidence type="ECO:0000256" key="3">
    <source>
        <dbReference type="PROSITE-ProRule" id="PRU00339"/>
    </source>
</evidence>
<dbReference type="HOGENOM" id="CLU_1400514_0_0_7"/>
<dbReference type="Pfam" id="PF13432">
    <property type="entry name" value="TPR_16"/>
    <property type="match status" value="2"/>
</dbReference>
<reference evidence="4 5" key="2">
    <citation type="submission" date="2013-04" db="EMBL/GenBank/DDBJ databases">
        <title>The Genome Sequence of Bilophila wadsworthia 3_1_6.</title>
        <authorList>
            <consortium name="The Broad Institute Genomics Platform"/>
            <person name="Earl A."/>
            <person name="Ward D."/>
            <person name="Feldgarden M."/>
            <person name="Gevers D."/>
            <person name="Sibley C."/>
            <person name="Strauss J."/>
            <person name="Allen-Vercoe E."/>
            <person name="Walker B."/>
            <person name="Young S."/>
            <person name="Zeng Q."/>
            <person name="Gargeya S."/>
            <person name="Fitzgerald M."/>
            <person name="Haas B."/>
            <person name="Abouelleil A."/>
            <person name="Allen A.W."/>
            <person name="Alvarado L."/>
            <person name="Arachchi H.M."/>
            <person name="Berlin A.M."/>
            <person name="Chapman S.B."/>
            <person name="Gainer-Dewar J."/>
            <person name="Goldberg J."/>
            <person name="Griggs A."/>
            <person name="Gujja S."/>
            <person name="Hansen M."/>
            <person name="Howarth C."/>
            <person name="Imamovic A."/>
            <person name="Ireland A."/>
            <person name="Larimer J."/>
            <person name="McCowan C."/>
            <person name="Murphy C."/>
            <person name="Pearson M."/>
            <person name="Poon T.W."/>
            <person name="Priest M."/>
            <person name="Roberts A."/>
            <person name="Saif S."/>
            <person name="Shea T."/>
            <person name="Sisk P."/>
            <person name="Sykes S."/>
            <person name="Wortman J."/>
            <person name="Nusbaum C."/>
            <person name="Birren B."/>
        </authorList>
    </citation>
    <scope>NUCLEOTIDE SEQUENCE [LARGE SCALE GENOMIC DNA]</scope>
    <source>
        <strain evidence="4 5">3_1_6</strain>
    </source>
</reference>
<proteinExistence type="predicted"/>
<dbReference type="PROSITE" id="PS50005">
    <property type="entry name" value="TPR"/>
    <property type="match status" value="1"/>
</dbReference>
<evidence type="ECO:0000256" key="1">
    <source>
        <dbReference type="ARBA" id="ARBA00022737"/>
    </source>
</evidence>
<dbReference type="Proteomes" id="UP000006034">
    <property type="component" value="Unassembled WGS sequence"/>
</dbReference>
<dbReference type="OrthoDB" id="5454001at2"/>
<dbReference type="SMART" id="SM00028">
    <property type="entry name" value="TPR"/>
    <property type="match status" value="4"/>
</dbReference>
<comment type="caution">
    <text evidence="4">The sequence shown here is derived from an EMBL/GenBank/DDBJ whole genome shotgun (WGS) entry which is preliminary data.</text>
</comment>
<dbReference type="EMBL" id="ADCP02000001">
    <property type="protein sequence ID" value="EFV43824.2"/>
    <property type="molecule type" value="Genomic_DNA"/>
</dbReference>
<accession>E5Y848</accession>
<dbReference type="eggNOG" id="COG0457">
    <property type="taxonomic scope" value="Bacteria"/>
</dbReference>
<dbReference type="PANTHER" id="PTHR44858:SF1">
    <property type="entry name" value="UDP-N-ACETYLGLUCOSAMINE--PEPTIDE N-ACETYLGLUCOSAMINYLTRANSFERASE SPINDLY-RELATED"/>
    <property type="match status" value="1"/>
</dbReference>
<keyword evidence="1" id="KW-0677">Repeat</keyword>
<reference evidence="4 5" key="1">
    <citation type="submission" date="2010-10" db="EMBL/GenBank/DDBJ databases">
        <authorList>
            <consortium name="The Broad Institute Genome Sequencing Platform"/>
            <person name="Ward D."/>
            <person name="Earl A."/>
            <person name="Feldgarden M."/>
            <person name="Young S.K."/>
            <person name="Gargeya S."/>
            <person name="Zeng Q."/>
            <person name="Alvarado L."/>
            <person name="Berlin A."/>
            <person name="Bochicchio J."/>
            <person name="Chapman S.B."/>
            <person name="Chen Z."/>
            <person name="Freedman E."/>
            <person name="Gellesch M."/>
            <person name="Goldberg J."/>
            <person name="Griggs A."/>
            <person name="Gujja S."/>
            <person name="Heilman E."/>
            <person name="Heiman D."/>
            <person name="Howarth C."/>
            <person name="Mehta T."/>
            <person name="Neiman D."/>
            <person name="Pearson M."/>
            <person name="Roberts A."/>
            <person name="Saif S."/>
            <person name="Shea T."/>
            <person name="Shenoy N."/>
            <person name="Sisk P."/>
            <person name="Stolte C."/>
            <person name="Sykes S."/>
            <person name="White J."/>
            <person name="Yandava C."/>
            <person name="Allen-Vercoe E."/>
            <person name="Sibley C."/>
            <person name="Ambrose C.E."/>
            <person name="Strauss J."/>
            <person name="Daigneault M."/>
            <person name="Haas B."/>
            <person name="Nusbaum C."/>
            <person name="Birren B."/>
        </authorList>
    </citation>
    <scope>NUCLEOTIDE SEQUENCE [LARGE SCALE GENOMIC DNA]</scope>
    <source>
        <strain evidence="4 5">3_1_6</strain>
    </source>
</reference>
<keyword evidence="5" id="KW-1185">Reference proteome</keyword>
<organism evidence="4 5">
    <name type="scientific">Bilophila wadsworthia (strain 3_1_6)</name>
    <dbReference type="NCBI Taxonomy" id="563192"/>
    <lineage>
        <taxon>Bacteria</taxon>
        <taxon>Pseudomonadati</taxon>
        <taxon>Thermodesulfobacteriota</taxon>
        <taxon>Desulfovibrionia</taxon>
        <taxon>Desulfovibrionales</taxon>
        <taxon>Desulfovibrionaceae</taxon>
        <taxon>Bilophila</taxon>
    </lineage>
</organism>
<evidence type="ECO:0000256" key="2">
    <source>
        <dbReference type="ARBA" id="ARBA00022803"/>
    </source>
</evidence>
<name>E5Y848_BILW3</name>
<evidence type="ECO:0000313" key="4">
    <source>
        <dbReference type="EMBL" id="EFV43824.2"/>
    </source>
</evidence>
<sequence length="220" mass="24189">MIMNIESFNISKNVLYKLINKINPVRFRAIAGGLALLSILALPGCSLLEPEKMPPKPANPTGVSGKHDPQAEQLFAKAHVLWKGETCTDPEKALEYLDEALKIEPDYPQALIRRGLALSQLGYADDAFDDLTKAIRLEPSAEAYLSRGICLLQQGNTAGARKDLEEALRRDDRSYRVWNILGAVSLKEGKEQEACDAFEKACSSGDCAGIEAARREKICK</sequence>
<protein>
    <submittedName>
        <fullName evidence="4">Uncharacterized protein</fullName>
    </submittedName>
</protein>
<dbReference type="AlphaFoldDB" id="E5Y848"/>
<evidence type="ECO:0000313" key="5">
    <source>
        <dbReference type="Proteomes" id="UP000006034"/>
    </source>
</evidence>
<dbReference type="PANTHER" id="PTHR44858">
    <property type="entry name" value="TETRATRICOPEPTIDE REPEAT PROTEIN 6"/>
    <property type="match status" value="1"/>
</dbReference>
<keyword evidence="2 3" id="KW-0802">TPR repeat</keyword>
<gene>
    <name evidence="4" type="ORF">HMPREF0179_02363</name>
</gene>
<dbReference type="InterPro" id="IPR011990">
    <property type="entry name" value="TPR-like_helical_dom_sf"/>
</dbReference>
<dbReference type="STRING" id="563192.HMPREF0179_02363"/>
<dbReference type="InterPro" id="IPR050498">
    <property type="entry name" value="Ycf3"/>
</dbReference>
<dbReference type="Gene3D" id="1.25.40.10">
    <property type="entry name" value="Tetratricopeptide repeat domain"/>
    <property type="match status" value="1"/>
</dbReference>
<dbReference type="InterPro" id="IPR019734">
    <property type="entry name" value="TPR_rpt"/>
</dbReference>